<dbReference type="AlphaFoldDB" id="A0A813FVI3"/>
<evidence type="ECO:0000256" key="1">
    <source>
        <dbReference type="SAM" id="MobiDB-lite"/>
    </source>
</evidence>
<comment type="caution">
    <text evidence="2">The sequence shown here is derived from an EMBL/GenBank/DDBJ whole genome shotgun (WGS) entry which is preliminary data.</text>
</comment>
<feature type="compositionally biased region" description="Polar residues" evidence="1">
    <location>
        <begin position="11"/>
        <end position="23"/>
    </location>
</feature>
<feature type="non-terminal residue" evidence="2">
    <location>
        <position position="1"/>
    </location>
</feature>
<sequence length="179" mass="19188">MACHTLGATMTGGSCPQGEQGSGPTELILGAVDPTVRLPTETSEMFKVGEAVRYLSRSSGSWIPAVVQGHNEELPGNGVESPWFSYCLDVQPRAHPGQVLAAERGEFLQPLDRLFEVGEAVRYLSRGLGQWVPAVVRGHVMVPAAPGGGEEFRYHLDCQEAAHPSRVMPGEAAGQSHER</sequence>
<gene>
    <name evidence="2" type="ORF">PGLA1383_LOCUS32378</name>
</gene>
<dbReference type="OrthoDB" id="442246at2759"/>
<protein>
    <submittedName>
        <fullName evidence="2">Uncharacterized protein</fullName>
    </submittedName>
</protein>
<accession>A0A813FVI3</accession>
<organism evidence="2 3">
    <name type="scientific">Polarella glacialis</name>
    <name type="common">Dinoflagellate</name>
    <dbReference type="NCBI Taxonomy" id="89957"/>
    <lineage>
        <taxon>Eukaryota</taxon>
        <taxon>Sar</taxon>
        <taxon>Alveolata</taxon>
        <taxon>Dinophyceae</taxon>
        <taxon>Suessiales</taxon>
        <taxon>Suessiaceae</taxon>
        <taxon>Polarella</taxon>
    </lineage>
</organism>
<name>A0A813FVI3_POLGL</name>
<proteinExistence type="predicted"/>
<feature type="region of interest" description="Disordered" evidence="1">
    <location>
        <begin position="1"/>
        <end position="24"/>
    </location>
</feature>
<evidence type="ECO:0000313" key="2">
    <source>
        <dbReference type="EMBL" id="CAE8614656.1"/>
    </source>
</evidence>
<dbReference type="Proteomes" id="UP000654075">
    <property type="component" value="Unassembled WGS sequence"/>
</dbReference>
<evidence type="ECO:0000313" key="3">
    <source>
        <dbReference type="Proteomes" id="UP000654075"/>
    </source>
</evidence>
<dbReference type="EMBL" id="CAJNNV010025464">
    <property type="protein sequence ID" value="CAE8614656.1"/>
    <property type="molecule type" value="Genomic_DNA"/>
</dbReference>
<reference evidence="2" key="1">
    <citation type="submission" date="2021-02" db="EMBL/GenBank/DDBJ databases">
        <authorList>
            <person name="Dougan E. K."/>
            <person name="Rhodes N."/>
            <person name="Thang M."/>
            <person name="Chan C."/>
        </authorList>
    </citation>
    <scope>NUCLEOTIDE SEQUENCE</scope>
</reference>
<keyword evidence="3" id="KW-1185">Reference proteome</keyword>